<dbReference type="Pfam" id="PF00989">
    <property type="entry name" value="PAS"/>
    <property type="match status" value="1"/>
</dbReference>
<keyword evidence="8" id="KW-0067">ATP-binding</keyword>
<dbReference type="PRINTS" id="PR00344">
    <property type="entry name" value="BCTRLSENSOR"/>
</dbReference>
<dbReference type="InterPro" id="IPR005467">
    <property type="entry name" value="His_kinase_dom"/>
</dbReference>
<evidence type="ECO:0000259" key="16">
    <source>
        <dbReference type="PROSITE" id="PS50112"/>
    </source>
</evidence>
<dbReference type="SUPFAM" id="SSF55785">
    <property type="entry name" value="PYP-like sensor domain (PAS domain)"/>
    <property type="match status" value="1"/>
</dbReference>
<sequence length="357" mass="39987">MAIATSPGIERRILDHLNTAVLLFDARLHLVYLNPAAEVLFELSARHLLGQQAERLLPCTDPRVKERLRVALSSGHPFTERELPILIGEGRPKTVNCTVLPLHHFDADAEVLVELTQVDRQLRISREEQILAQHQAIQALLRGLAHEVKNPLGGLRGAAQLLERELNDTALREYTRIIIDEADRLQALVDRLIGPYRRLRRAPVNIHHVLEHVCGLIQAESPGGPQIQRDYDPSIPDFLADQDRLIQAILNLARNAAIAAGPGGLLQLKTRVRHQFTIGGRRHRLILEVQVRDNGPGIPEEIRDRIFYPMVSGRPDGTGLGLSIAQEMINQHGGLIEYESRPGDTVFYVYLPLEPNP</sequence>
<evidence type="ECO:0000256" key="6">
    <source>
        <dbReference type="ARBA" id="ARBA00022777"/>
    </source>
</evidence>
<accession>A0A6G7VGB4</accession>
<dbReference type="PROSITE" id="PS50112">
    <property type="entry name" value="PAS"/>
    <property type="match status" value="1"/>
</dbReference>
<organism evidence="17 18">
    <name type="scientific">Caldichromatium japonicum</name>
    <dbReference type="NCBI Taxonomy" id="2699430"/>
    <lineage>
        <taxon>Bacteria</taxon>
        <taxon>Pseudomonadati</taxon>
        <taxon>Pseudomonadota</taxon>
        <taxon>Gammaproteobacteria</taxon>
        <taxon>Chromatiales</taxon>
        <taxon>Chromatiaceae</taxon>
        <taxon>Caldichromatium</taxon>
    </lineage>
</organism>
<evidence type="ECO:0000259" key="15">
    <source>
        <dbReference type="PROSITE" id="PS50109"/>
    </source>
</evidence>
<reference evidence="18" key="1">
    <citation type="submission" date="2020-01" db="EMBL/GenBank/DDBJ databases">
        <title>Caldichromatium gen. nov., sp. nov., a thermophilic purple sulfur bacterium member of the family Chromatiaceae isolated from Nakabusa hot spring, Japan.</title>
        <authorList>
            <person name="Saini M.K."/>
            <person name="Hanada S."/>
            <person name="Tank M."/>
        </authorList>
    </citation>
    <scope>NUCLEOTIDE SEQUENCE [LARGE SCALE GENOMIC DNA]</scope>
    <source>
        <strain evidence="18">No.7</strain>
    </source>
</reference>
<keyword evidence="10" id="KW-0535">Nitrogen fixation</keyword>
<comment type="function">
    <text evidence="11">Member of the two-component regulatory system NtrB/NtrC, which controls expression of the nitrogen-regulated (ntr) genes in response to nitrogen limitation. Under conditions of nitrogen limitation, NtrB autophosphorylates and transfers the phosphoryl group to NtrC. In the presence of nitrogen, acts as a phosphatase that dephosphorylates and inactivates NtrC.</text>
</comment>
<dbReference type="SMART" id="SM00388">
    <property type="entry name" value="HisKA"/>
    <property type="match status" value="1"/>
</dbReference>
<dbReference type="SUPFAM" id="SSF55874">
    <property type="entry name" value="ATPase domain of HSP90 chaperone/DNA topoisomerase II/histidine kinase"/>
    <property type="match status" value="1"/>
</dbReference>
<evidence type="ECO:0000256" key="9">
    <source>
        <dbReference type="ARBA" id="ARBA00023012"/>
    </source>
</evidence>
<dbReference type="SMART" id="SM00387">
    <property type="entry name" value="HATPase_c"/>
    <property type="match status" value="1"/>
</dbReference>
<dbReference type="InterPro" id="IPR003661">
    <property type="entry name" value="HisK_dim/P_dom"/>
</dbReference>
<feature type="domain" description="PAS" evidence="16">
    <location>
        <begin position="11"/>
        <end position="75"/>
    </location>
</feature>
<dbReference type="CDD" id="cd00082">
    <property type="entry name" value="HisKA"/>
    <property type="match status" value="1"/>
</dbReference>
<dbReference type="Pfam" id="PF02518">
    <property type="entry name" value="HATPase_c"/>
    <property type="match status" value="1"/>
</dbReference>
<dbReference type="SMART" id="SM00091">
    <property type="entry name" value="PAS"/>
    <property type="match status" value="1"/>
</dbReference>
<evidence type="ECO:0000256" key="7">
    <source>
        <dbReference type="ARBA" id="ARBA00022801"/>
    </source>
</evidence>
<dbReference type="GO" id="GO:0016787">
    <property type="term" value="F:hydrolase activity"/>
    <property type="evidence" value="ECO:0007669"/>
    <property type="project" value="UniProtKB-KW"/>
</dbReference>
<dbReference type="PROSITE" id="PS50109">
    <property type="entry name" value="HIS_KIN"/>
    <property type="match status" value="1"/>
</dbReference>
<keyword evidence="6" id="KW-0418">Kinase</keyword>
<dbReference type="InterPro" id="IPR035965">
    <property type="entry name" value="PAS-like_dom_sf"/>
</dbReference>
<dbReference type="GO" id="GO:0000155">
    <property type="term" value="F:phosphorelay sensor kinase activity"/>
    <property type="evidence" value="ECO:0007669"/>
    <property type="project" value="InterPro"/>
</dbReference>
<gene>
    <name evidence="17" type="ORF">GWK36_14435</name>
</gene>
<dbReference type="InterPro" id="IPR013767">
    <property type="entry name" value="PAS_fold"/>
</dbReference>
<dbReference type="EMBL" id="CP048029">
    <property type="protein sequence ID" value="QIK38992.1"/>
    <property type="molecule type" value="Genomic_DNA"/>
</dbReference>
<evidence type="ECO:0000256" key="2">
    <source>
        <dbReference type="ARBA" id="ARBA00012438"/>
    </source>
</evidence>
<dbReference type="AlphaFoldDB" id="A0A6G7VGB4"/>
<keyword evidence="4" id="KW-0808">Transferase</keyword>
<dbReference type="InterPro" id="IPR036890">
    <property type="entry name" value="HATPase_C_sf"/>
</dbReference>
<dbReference type="GO" id="GO:0006355">
    <property type="term" value="P:regulation of DNA-templated transcription"/>
    <property type="evidence" value="ECO:0007669"/>
    <property type="project" value="InterPro"/>
</dbReference>
<dbReference type="RefSeq" id="WP_166272196.1">
    <property type="nucleotide sequence ID" value="NZ_CP048029.1"/>
</dbReference>
<comment type="catalytic activity">
    <reaction evidence="1">
        <text>ATP + protein L-histidine = ADP + protein N-phospho-L-histidine.</text>
        <dbReference type="EC" id="2.7.13.3"/>
    </reaction>
</comment>
<dbReference type="InterPro" id="IPR004358">
    <property type="entry name" value="Sig_transdc_His_kin-like_C"/>
</dbReference>
<dbReference type="Proteomes" id="UP000502699">
    <property type="component" value="Chromosome"/>
</dbReference>
<evidence type="ECO:0000313" key="17">
    <source>
        <dbReference type="EMBL" id="QIK38992.1"/>
    </source>
</evidence>
<dbReference type="KEGG" id="cjap:GWK36_14435"/>
<keyword evidence="3" id="KW-0597">Phosphoprotein</keyword>
<proteinExistence type="predicted"/>
<dbReference type="Gene3D" id="1.10.287.130">
    <property type="match status" value="1"/>
</dbReference>
<name>A0A6G7VGB4_9GAMM</name>
<evidence type="ECO:0000256" key="11">
    <source>
        <dbReference type="ARBA" id="ARBA00037696"/>
    </source>
</evidence>
<keyword evidence="18" id="KW-1185">Reference proteome</keyword>
<evidence type="ECO:0000313" key="18">
    <source>
        <dbReference type="Proteomes" id="UP000502699"/>
    </source>
</evidence>
<feature type="domain" description="Histidine kinase" evidence="15">
    <location>
        <begin position="143"/>
        <end position="355"/>
    </location>
</feature>
<evidence type="ECO:0000256" key="4">
    <source>
        <dbReference type="ARBA" id="ARBA00022679"/>
    </source>
</evidence>
<evidence type="ECO:0000256" key="3">
    <source>
        <dbReference type="ARBA" id="ARBA00022553"/>
    </source>
</evidence>
<dbReference type="NCBIfam" id="NF008293">
    <property type="entry name" value="PRK11073.1"/>
    <property type="match status" value="1"/>
</dbReference>
<evidence type="ECO:0000256" key="14">
    <source>
        <dbReference type="ARBA" id="ARBA00043094"/>
    </source>
</evidence>
<evidence type="ECO:0000256" key="10">
    <source>
        <dbReference type="ARBA" id="ARBA00023231"/>
    </source>
</evidence>
<dbReference type="Pfam" id="PF00512">
    <property type="entry name" value="HisKA"/>
    <property type="match status" value="1"/>
</dbReference>
<dbReference type="PANTHER" id="PTHR43065:SF16">
    <property type="entry name" value="SENSORY HISTIDINE KINASE_PHOSPHATASE NTRB"/>
    <property type="match status" value="1"/>
</dbReference>
<keyword evidence="9" id="KW-0902">Two-component regulatory system</keyword>
<dbReference type="EC" id="2.7.13.3" evidence="2"/>
<evidence type="ECO:0000256" key="1">
    <source>
        <dbReference type="ARBA" id="ARBA00000085"/>
    </source>
</evidence>
<evidence type="ECO:0000256" key="13">
    <source>
        <dbReference type="ARBA" id="ARBA00042313"/>
    </source>
</evidence>
<evidence type="ECO:0000256" key="5">
    <source>
        <dbReference type="ARBA" id="ARBA00022741"/>
    </source>
</evidence>
<dbReference type="InterPro" id="IPR000014">
    <property type="entry name" value="PAS"/>
</dbReference>
<evidence type="ECO:0000256" key="8">
    <source>
        <dbReference type="ARBA" id="ARBA00022840"/>
    </source>
</evidence>
<dbReference type="Gene3D" id="3.30.565.10">
    <property type="entry name" value="Histidine kinase-like ATPase, C-terminal domain"/>
    <property type="match status" value="1"/>
</dbReference>
<dbReference type="InterPro" id="IPR003594">
    <property type="entry name" value="HATPase_dom"/>
</dbReference>
<evidence type="ECO:0000256" key="12">
    <source>
        <dbReference type="ARBA" id="ARBA00039567"/>
    </source>
</evidence>
<dbReference type="CDD" id="cd00130">
    <property type="entry name" value="PAS"/>
    <property type="match status" value="1"/>
</dbReference>
<dbReference type="InterPro" id="IPR036097">
    <property type="entry name" value="HisK_dim/P_sf"/>
</dbReference>
<dbReference type="GO" id="GO:0005524">
    <property type="term" value="F:ATP binding"/>
    <property type="evidence" value="ECO:0007669"/>
    <property type="project" value="UniProtKB-KW"/>
</dbReference>
<protein>
    <recommendedName>
        <fullName evidence="12">Sensory histidine kinase/phosphatase NtrB</fullName>
        <ecNumber evidence="2">2.7.13.3</ecNumber>
    </recommendedName>
    <alternativeName>
        <fullName evidence="13">Nitrogen regulation protein NR(II)</fullName>
    </alternativeName>
    <alternativeName>
        <fullName evidence="14">Nitrogen regulator II</fullName>
    </alternativeName>
</protein>
<dbReference type="SUPFAM" id="SSF47384">
    <property type="entry name" value="Homodimeric domain of signal transducing histidine kinase"/>
    <property type="match status" value="1"/>
</dbReference>
<dbReference type="Gene3D" id="3.30.450.20">
    <property type="entry name" value="PAS domain"/>
    <property type="match status" value="1"/>
</dbReference>
<keyword evidence="5" id="KW-0547">Nucleotide-binding</keyword>
<keyword evidence="7" id="KW-0378">Hydrolase</keyword>
<dbReference type="PANTHER" id="PTHR43065">
    <property type="entry name" value="SENSOR HISTIDINE KINASE"/>
    <property type="match status" value="1"/>
</dbReference>